<dbReference type="GO" id="GO:0046496">
    <property type="term" value="P:nicotinamide nucleotide metabolic process"/>
    <property type="evidence" value="ECO:0007669"/>
    <property type="project" value="UniProtKB-UniRule"/>
</dbReference>
<dbReference type="EC" id="5.1.99.6" evidence="19"/>
<gene>
    <name evidence="18" type="primary">nnrE</name>
    <name evidence="17" type="synonym">nnrD</name>
    <name evidence="22" type="ORF">FJU08_00260</name>
</gene>
<evidence type="ECO:0000256" key="10">
    <source>
        <dbReference type="ARBA" id="ARBA00023027"/>
    </source>
</evidence>
<feature type="binding site" evidence="17">
    <location>
        <position position="433"/>
    </location>
    <ligand>
        <name>AMP</name>
        <dbReference type="ChEBI" id="CHEBI:456215"/>
    </ligand>
</feature>
<dbReference type="Proteomes" id="UP000318801">
    <property type="component" value="Unassembled WGS sequence"/>
</dbReference>
<feature type="binding site" evidence="18">
    <location>
        <position position="117"/>
    </location>
    <ligand>
        <name>K(+)</name>
        <dbReference type="ChEBI" id="CHEBI:29103"/>
    </ligand>
</feature>
<dbReference type="PROSITE" id="PS01050">
    <property type="entry name" value="YJEF_C_2"/>
    <property type="match status" value="1"/>
</dbReference>
<evidence type="ECO:0000259" key="21">
    <source>
        <dbReference type="PROSITE" id="PS51385"/>
    </source>
</evidence>
<dbReference type="NCBIfam" id="TIGR00196">
    <property type="entry name" value="yjeF_cterm"/>
    <property type="match status" value="1"/>
</dbReference>
<protein>
    <recommendedName>
        <fullName evidence="19">Bifunctional NAD(P)H-hydrate repair enzyme</fullName>
    </recommendedName>
    <alternativeName>
        <fullName evidence="19">Nicotinamide nucleotide repair protein</fullName>
    </alternativeName>
    <domain>
        <recommendedName>
            <fullName evidence="19">ADP-dependent (S)-NAD(P)H-hydrate dehydratase</fullName>
            <ecNumber evidence="19">4.2.1.136</ecNumber>
        </recommendedName>
        <alternativeName>
            <fullName evidence="19">ADP-dependent NAD(P)HX dehydratase</fullName>
        </alternativeName>
    </domain>
    <domain>
        <recommendedName>
            <fullName evidence="19">NAD(P)H-hydrate epimerase</fullName>
            <ecNumber evidence="19">5.1.99.6</ecNumber>
        </recommendedName>
    </domain>
</protein>
<feature type="binding site" evidence="17">
    <location>
        <begin position="404"/>
        <end position="408"/>
    </location>
    <ligand>
        <name>AMP</name>
        <dbReference type="ChEBI" id="CHEBI:456215"/>
    </ligand>
</feature>
<comment type="cofactor">
    <cofactor evidence="18 19">
        <name>K(+)</name>
        <dbReference type="ChEBI" id="CHEBI:29103"/>
    </cofactor>
    <text evidence="18 19">Binds 1 potassium ion per subunit.</text>
</comment>
<organism evidence="22 23">
    <name type="scientific">Martelella alba</name>
    <dbReference type="NCBI Taxonomy" id="2590451"/>
    <lineage>
        <taxon>Bacteria</taxon>
        <taxon>Pseudomonadati</taxon>
        <taxon>Pseudomonadota</taxon>
        <taxon>Alphaproteobacteria</taxon>
        <taxon>Hyphomicrobiales</taxon>
        <taxon>Aurantimonadaceae</taxon>
        <taxon>Martelella</taxon>
    </lineage>
</organism>
<keyword evidence="10 17" id="KW-0520">NAD</keyword>
<comment type="catalytic activity">
    <reaction evidence="2 18 19">
        <text>(6R)-NADPHX = (6S)-NADPHX</text>
        <dbReference type="Rhea" id="RHEA:32227"/>
        <dbReference type="ChEBI" id="CHEBI:64076"/>
        <dbReference type="ChEBI" id="CHEBI:64077"/>
        <dbReference type="EC" id="5.1.99.6"/>
    </reaction>
</comment>
<dbReference type="Gene3D" id="3.40.1190.20">
    <property type="match status" value="1"/>
</dbReference>
<keyword evidence="9 18" id="KW-0630">Potassium</keyword>
<dbReference type="GO" id="GO:0005524">
    <property type="term" value="F:ATP binding"/>
    <property type="evidence" value="ECO:0007669"/>
    <property type="project" value="UniProtKB-UniRule"/>
</dbReference>
<comment type="similarity">
    <text evidence="3 19">In the N-terminal section; belongs to the NnrE/AIBP family.</text>
</comment>
<dbReference type="Pfam" id="PF03853">
    <property type="entry name" value="YjeF_N"/>
    <property type="match status" value="1"/>
</dbReference>
<dbReference type="PANTHER" id="PTHR12592:SF0">
    <property type="entry name" value="ATP-DEPENDENT (S)-NAD(P)H-HYDRATE DEHYDRATASE"/>
    <property type="match status" value="1"/>
</dbReference>
<evidence type="ECO:0000256" key="2">
    <source>
        <dbReference type="ARBA" id="ARBA00000909"/>
    </source>
</evidence>
<dbReference type="GO" id="GO:0052856">
    <property type="term" value="F:NAD(P)HX epimerase activity"/>
    <property type="evidence" value="ECO:0007669"/>
    <property type="project" value="UniProtKB-UniRule"/>
</dbReference>
<evidence type="ECO:0000256" key="14">
    <source>
        <dbReference type="ARBA" id="ARBA00025153"/>
    </source>
</evidence>
<keyword evidence="6 17" id="KW-0547">Nucleotide-binding</keyword>
<comment type="caution">
    <text evidence="18">Lacks conserved residue(s) required for the propagation of feature annotation.</text>
</comment>
<dbReference type="SUPFAM" id="SSF53613">
    <property type="entry name" value="Ribokinase-like"/>
    <property type="match status" value="1"/>
</dbReference>
<keyword evidence="11 18" id="KW-0413">Isomerase</keyword>
<evidence type="ECO:0000256" key="19">
    <source>
        <dbReference type="PIRNR" id="PIRNR017184"/>
    </source>
</evidence>
<comment type="function">
    <text evidence="14 19">Bifunctional enzyme that catalyzes the epimerization of the S- and R-forms of NAD(P)HX and the dehydration of the S-form of NAD(P)HX at the expense of ADP, which is converted to AMP. This allows the repair of both epimers of NAD(P)HX, a damaged form of NAD(P)H that is a result of enzymatic or heat-dependent hydration.</text>
</comment>
<keyword evidence="23" id="KW-1185">Reference proteome</keyword>
<evidence type="ECO:0000256" key="13">
    <source>
        <dbReference type="ARBA" id="ARBA00023268"/>
    </source>
</evidence>
<dbReference type="Gene3D" id="3.40.50.10260">
    <property type="entry name" value="YjeF N-terminal domain"/>
    <property type="match status" value="1"/>
</dbReference>
<comment type="cofactor">
    <cofactor evidence="17">
        <name>Mg(2+)</name>
        <dbReference type="ChEBI" id="CHEBI:18420"/>
    </cofactor>
</comment>
<dbReference type="SUPFAM" id="SSF64153">
    <property type="entry name" value="YjeF N-terminal domain-like"/>
    <property type="match status" value="1"/>
</dbReference>
<feature type="binding site" evidence="17">
    <location>
        <position position="252"/>
    </location>
    <ligand>
        <name>(6S)-NADPHX</name>
        <dbReference type="ChEBI" id="CHEBI:64076"/>
    </ligand>
</feature>
<evidence type="ECO:0000256" key="6">
    <source>
        <dbReference type="ARBA" id="ARBA00022741"/>
    </source>
</evidence>
<comment type="subunit">
    <text evidence="17">Homotetramer.</text>
</comment>
<evidence type="ECO:0000256" key="18">
    <source>
        <dbReference type="HAMAP-Rule" id="MF_01966"/>
    </source>
</evidence>
<evidence type="ECO:0000256" key="8">
    <source>
        <dbReference type="ARBA" id="ARBA00022857"/>
    </source>
</evidence>
<comment type="similarity">
    <text evidence="4 19">In the C-terminal section; belongs to the NnrD/CARKD family.</text>
</comment>
<evidence type="ECO:0000313" key="23">
    <source>
        <dbReference type="Proteomes" id="UP000318801"/>
    </source>
</evidence>
<keyword evidence="12 17" id="KW-0456">Lyase</keyword>
<keyword evidence="13" id="KW-0511">Multifunctional enzyme</keyword>
<evidence type="ECO:0000256" key="5">
    <source>
        <dbReference type="ARBA" id="ARBA00022723"/>
    </source>
</evidence>
<dbReference type="HAMAP" id="MF_01965">
    <property type="entry name" value="NADHX_dehydratase"/>
    <property type="match status" value="1"/>
</dbReference>
<keyword evidence="7 17" id="KW-0067">ATP-binding</keyword>
<comment type="catalytic activity">
    <reaction evidence="15 17 19">
        <text>(6S)-NADHX + ADP = AMP + phosphate + NADH + H(+)</text>
        <dbReference type="Rhea" id="RHEA:32223"/>
        <dbReference type="ChEBI" id="CHEBI:15378"/>
        <dbReference type="ChEBI" id="CHEBI:43474"/>
        <dbReference type="ChEBI" id="CHEBI:57945"/>
        <dbReference type="ChEBI" id="CHEBI:64074"/>
        <dbReference type="ChEBI" id="CHEBI:456215"/>
        <dbReference type="ChEBI" id="CHEBI:456216"/>
        <dbReference type="EC" id="4.2.1.136"/>
    </reaction>
</comment>
<evidence type="ECO:0000256" key="12">
    <source>
        <dbReference type="ARBA" id="ARBA00023239"/>
    </source>
</evidence>
<feature type="domain" description="YjeF C-terminal" evidence="20">
    <location>
        <begin position="217"/>
        <end position="487"/>
    </location>
</feature>
<comment type="similarity">
    <text evidence="17">Belongs to the NnrD/CARKD family.</text>
</comment>
<dbReference type="InterPro" id="IPR029056">
    <property type="entry name" value="Ribokinase-like"/>
</dbReference>
<evidence type="ECO:0000259" key="20">
    <source>
        <dbReference type="PROSITE" id="PS51383"/>
    </source>
</evidence>
<keyword evidence="8 17" id="KW-0521">NADP</keyword>
<feature type="binding site" evidence="17">
    <location>
        <position position="434"/>
    </location>
    <ligand>
        <name>(6S)-NADPHX</name>
        <dbReference type="ChEBI" id="CHEBI:64076"/>
    </ligand>
</feature>
<evidence type="ECO:0000256" key="7">
    <source>
        <dbReference type="ARBA" id="ARBA00022840"/>
    </source>
</evidence>
<comment type="similarity">
    <text evidence="18">Belongs to the NnrE/AIBP family.</text>
</comment>
<evidence type="ECO:0000256" key="17">
    <source>
        <dbReference type="HAMAP-Rule" id="MF_01965"/>
    </source>
</evidence>
<accession>A0A506UI89</accession>
<comment type="caution">
    <text evidence="22">The sequence shown here is derived from an EMBL/GenBank/DDBJ whole genome shotgun (WGS) entry which is preliminary data.</text>
</comment>
<evidence type="ECO:0000256" key="3">
    <source>
        <dbReference type="ARBA" id="ARBA00006001"/>
    </source>
</evidence>
<comment type="function">
    <text evidence="18">Catalyzes the epimerization of the S- and R-forms of NAD(P)HX, a damaged form of NAD(P)H that is a result of enzymatic or heat-dependent hydration. This is a prerequisite for the S-specific NAD(P)H-hydrate dehydratase to allow the repair of both epimers of NAD(P)HX.</text>
</comment>
<dbReference type="GO" id="GO:0052855">
    <property type="term" value="F:ADP-dependent NAD(P)H-hydrate dehydratase activity"/>
    <property type="evidence" value="ECO:0007669"/>
    <property type="project" value="UniProtKB-UniRule"/>
</dbReference>
<feature type="binding site" evidence="17">
    <location>
        <position position="367"/>
    </location>
    <ligand>
        <name>(6S)-NADPHX</name>
        <dbReference type="ChEBI" id="CHEBI:64076"/>
    </ligand>
</feature>
<dbReference type="PROSITE" id="PS51383">
    <property type="entry name" value="YJEF_C_3"/>
    <property type="match status" value="1"/>
</dbReference>
<dbReference type="EMBL" id="VHLG01000001">
    <property type="protein sequence ID" value="TPW33037.1"/>
    <property type="molecule type" value="Genomic_DNA"/>
</dbReference>
<evidence type="ECO:0000256" key="16">
    <source>
        <dbReference type="ARBA" id="ARBA00049209"/>
    </source>
</evidence>
<dbReference type="InterPro" id="IPR000631">
    <property type="entry name" value="CARKD"/>
</dbReference>
<sequence>MQILTPAEMGMADRLAAEGGIDSFGLMVKAGHAVAAAALRHFPDLTRAVIFCGPGNNGGDGYVAANVLADAGVPVALFHFGDPARLKGDAAIARNSCNVESRDIVEFTPEPGDLVIDALFGAGLARPLDGAVAALIETVGASSTPVLAVDLPSGLCGRRGLVLGAAFQARRTVSFMAPKPGHYLLPGRTLCGVVEIADIGIPQRIINRAAGRFVLNGPEEWRSLLPRPEATSHKYSRGHLVVFSGPHHATGAARLAAHAGLKAGAGLVTLAVPSAAADVVAAHETAIMLRSIDEAEELAEWLKDGRLSAFVLGPGFGDAARARAFVRLLAGKPLVLDADGISAFAAERDHLFKRLKAEAVNTVLTPHEGEFRRMFPEIASETASGKMEKALAAANLSGAVILYKGADTVIASPDGRAAINANAPPFLATAGSGDVLAGLIGGLMAEGMPAFEAACAGAFLHGEAGNRAGPGLSAEDLCAHLPPPETL</sequence>
<feature type="binding site" evidence="18">
    <location>
        <position position="57"/>
    </location>
    <ligand>
        <name>K(+)</name>
        <dbReference type="ChEBI" id="CHEBI:29103"/>
    </ligand>
</feature>
<dbReference type="InterPro" id="IPR004443">
    <property type="entry name" value="YjeF_N_dom"/>
</dbReference>
<evidence type="ECO:0000256" key="1">
    <source>
        <dbReference type="ARBA" id="ARBA00000013"/>
    </source>
</evidence>
<dbReference type="InterPro" id="IPR030677">
    <property type="entry name" value="Nnr"/>
</dbReference>
<dbReference type="CDD" id="cd01171">
    <property type="entry name" value="YXKO-related"/>
    <property type="match status" value="1"/>
</dbReference>
<dbReference type="Pfam" id="PF01256">
    <property type="entry name" value="Carb_kinase"/>
    <property type="match status" value="1"/>
</dbReference>
<dbReference type="HAMAP" id="MF_01966">
    <property type="entry name" value="NADHX_epimerase"/>
    <property type="match status" value="1"/>
</dbReference>
<proteinExistence type="inferred from homology"/>
<evidence type="ECO:0000256" key="15">
    <source>
        <dbReference type="ARBA" id="ARBA00048238"/>
    </source>
</evidence>
<dbReference type="NCBIfam" id="TIGR00197">
    <property type="entry name" value="yjeF_nterm"/>
    <property type="match status" value="1"/>
</dbReference>
<feature type="binding site" evidence="18">
    <location>
        <position position="150"/>
    </location>
    <ligand>
        <name>(6S)-NADPHX</name>
        <dbReference type="ChEBI" id="CHEBI:64076"/>
    </ligand>
</feature>
<feature type="domain" description="YjeF N-terminal" evidence="21">
    <location>
        <begin position="9"/>
        <end position="207"/>
    </location>
</feature>
<dbReference type="GO" id="GO:0046872">
    <property type="term" value="F:metal ion binding"/>
    <property type="evidence" value="ECO:0007669"/>
    <property type="project" value="UniProtKB-UniRule"/>
</dbReference>
<feature type="binding site" evidence="18">
    <location>
        <begin position="121"/>
        <end position="127"/>
    </location>
    <ligand>
        <name>(6S)-NADPHX</name>
        <dbReference type="ChEBI" id="CHEBI:64076"/>
    </ligand>
</feature>
<feature type="binding site" evidence="18">
    <location>
        <begin position="56"/>
        <end position="60"/>
    </location>
    <ligand>
        <name>(6S)-NADPHX</name>
        <dbReference type="ChEBI" id="CHEBI:64076"/>
    </ligand>
</feature>
<comment type="function">
    <text evidence="17">Catalyzes the dehydration of the S-form of NAD(P)HX at the expense of ADP, which is converted to AMP. Together with NAD(P)HX epimerase, which catalyzes the epimerization of the S- and R-forms, the enzyme allows the repair of both epimers of NAD(P)HX, a damaged form of NAD(P)H that is a result of enzymatic or heat-dependent hydration.</text>
</comment>
<reference evidence="22 23" key="1">
    <citation type="submission" date="2019-06" db="EMBL/GenBank/DDBJ databases">
        <authorList>
            <person name="Li M."/>
        </authorList>
    </citation>
    <scope>NUCLEOTIDE SEQUENCE [LARGE SCALE GENOMIC DNA]</scope>
    <source>
        <strain evidence="22 23">BGMRC2036</strain>
    </source>
</reference>
<dbReference type="PROSITE" id="PS51385">
    <property type="entry name" value="YJEF_N"/>
    <property type="match status" value="1"/>
</dbReference>
<feature type="binding site" evidence="18">
    <location>
        <position position="153"/>
    </location>
    <ligand>
        <name>K(+)</name>
        <dbReference type="ChEBI" id="CHEBI:29103"/>
    </ligand>
</feature>
<dbReference type="InterPro" id="IPR036652">
    <property type="entry name" value="YjeF_N_dom_sf"/>
</dbReference>
<dbReference type="RefSeq" id="WP_141146972.1">
    <property type="nucleotide sequence ID" value="NZ_VHLG01000001.1"/>
</dbReference>
<keyword evidence="5 18" id="KW-0479">Metal-binding</keyword>
<evidence type="ECO:0000256" key="9">
    <source>
        <dbReference type="ARBA" id="ARBA00022958"/>
    </source>
</evidence>
<dbReference type="PIRSF" id="PIRSF017184">
    <property type="entry name" value="Nnr"/>
    <property type="match status" value="1"/>
</dbReference>
<dbReference type="InterPro" id="IPR017953">
    <property type="entry name" value="Carbohydrate_kinase_pred_CS"/>
</dbReference>
<comment type="catalytic activity">
    <reaction evidence="1 18 19">
        <text>(6R)-NADHX = (6S)-NADHX</text>
        <dbReference type="Rhea" id="RHEA:32215"/>
        <dbReference type="ChEBI" id="CHEBI:64074"/>
        <dbReference type="ChEBI" id="CHEBI:64075"/>
        <dbReference type="EC" id="5.1.99.6"/>
    </reaction>
</comment>
<dbReference type="OrthoDB" id="9806925at2"/>
<comment type="catalytic activity">
    <reaction evidence="16 17 19">
        <text>(6S)-NADPHX + ADP = AMP + phosphate + NADPH + H(+)</text>
        <dbReference type="Rhea" id="RHEA:32235"/>
        <dbReference type="ChEBI" id="CHEBI:15378"/>
        <dbReference type="ChEBI" id="CHEBI:43474"/>
        <dbReference type="ChEBI" id="CHEBI:57783"/>
        <dbReference type="ChEBI" id="CHEBI:64076"/>
        <dbReference type="ChEBI" id="CHEBI:456215"/>
        <dbReference type="ChEBI" id="CHEBI:456216"/>
        <dbReference type="EC" id="4.2.1.136"/>
    </reaction>
</comment>
<dbReference type="GO" id="GO:0110051">
    <property type="term" value="P:metabolite repair"/>
    <property type="evidence" value="ECO:0007669"/>
    <property type="project" value="TreeGrafter"/>
</dbReference>
<evidence type="ECO:0000256" key="4">
    <source>
        <dbReference type="ARBA" id="ARBA00009524"/>
    </source>
</evidence>
<dbReference type="EC" id="4.2.1.136" evidence="19"/>
<feature type="binding site" evidence="17">
    <location>
        <position position="315"/>
    </location>
    <ligand>
        <name>(6S)-NADPHX</name>
        <dbReference type="ChEBI" id="CHEBI:64076"/>
    </ligand>
</feature>
<evidence type="ECO:0000313" key="22">
    <source>
        <dbReference type="EMBL" id="TPW33037.1"/>
    </source>
</evidence>
<dbReference type="PANTHER" id="PTHR12592">
    <property type="entry name" value="ATP-DEPENDENT (S)-NAD(P)H-HYDRATE DEHYDRATASE FAMILY MEMBER"/>
    <property type="match status" value="1"/>
</dbReference>
<name>A0A506UI89_9HYPH</name>
<evidence type="ECO:0000256" key="11">
    <source>
        <dbReference type="ARBA" id="ARBA00023235"/>
    </source>
</evidence>
<dbReference type="AlphaFoldDB" id="A0A506UI89"/>